<evidence type="ECO:0000256" key="5">
    <source>
        <dbReference type="SAM" id="MobiDB-lite"/>
    </source>
</evidence>
<keyword evidence="10" id="KW-1185">Reference proteome</keyword>
<dbReference type="EMBL" id="JAQIPB010000002">
    <property type="protein sequence ID" value="MDA7416024.1"/>
    <property type="molecule type" value="Genomic_DNA"/>
</dbReference>
<gene>
    <name evidence="9" type="ORF">PGB34_06560</name>
</gene>
<dbReference type="Proteomes" id="UP001212602">
    <property type="component" value="Unassembled WGS sequence"/>
</dbReference>
<organism evidence="9 10">
    <name type="scientific">Xenophilus arseniciresistens</name>
    <dbReference type="NCBI Taxonomy" id="1283306"/>
    <lineage>
        <taxon>Bacteria</taxon>
        <taxon>Pseudomonadati</taxon>
        <taxon>Pseudomonadota</taxon>
        <taxon>Betaproteobacteria</taxon>
        <taxon>Burkholderiales</taxon>
        <taxon>Comamonadaceae</taxon>
        <taxon>Xenophilus</taxon>
    </lineage>
</organism>
<feature type="domain" description="Adaptive response protein AidB N-terminal" evidence="8">
    <location>
        <begin position="23"/>
        <end position="178"/>
    </location>
</feature>
<feature type="domain" description="Acyl-CoA oxidase/dehydrogenase middle" evidence="7">
    <location>
        <begin position="192"/>
        <end position="289"/>
    </location>
</feature>
<dbReference type="InterPro" id="IPR052904">
    <property type="entry name" value="Acyl-CoA_dehydrogenase-like"/>
</dbReference>
<protein>
    <submittedName>
        <fullName evidence="9">Acyl-CoA dehydrogenase family protein</fullName>
    </submittedName>
</protein>
<dbReference type="InterPro" id="IPR009075">
    <property type="entry name" value="AcylCo_DH/oxidase_C"/>
</dbReference>
<name>A0AAE3NA97_9BURK</name>
<reference evidence="9" key="1">
    <citation type="submission" date="2023-01" db="EMBL/GenBank/DDBJ databases">
        <title>Xenophilus mangrovi sp. nov., isolated from soil of Mangrove nature reserve.</title>
        <authorList>
            <person name="Xu S."/>
            <person name="Liu Z."/>
            <person name="Xu Y."/>
        </authorList>
    </citation>
    <scope>NUCLEOTIDE SEQUENCE</scope>
    <source>
        <strain evidence="9">YW8</strain>
    </source>
</reference>
<evidence type="ECO:0000259" key="8">
    <source>
        <dbReference type="Pfam" id="PF18158"/>
    </source>
</evidence>
<evidence type="ECO:0000256" key="1">
    <source>
        <dbReference type="ARBA" id="ARBA00001974"/>
    </source>
</evidence>
<feature type="region of interest" description="Disordered" evidence="5">
    <location>
        <begin position="1"/>
        <end position="25"/>
    </location>
</feature>
<proteinExistence type="inferred from homology"/>
<dbReference type="GO" id="GO:0003995">
    <property type="term" value="F:acyl-CoA dehydrogenase activity"/>
    <property type="evidence" value="ECO:0007669"/>
    <property type="project" value="InterPro"/>
</dbReference>
<dbReference type="InterPro" id="IPR036250">
    <property type="entry name" value="AcylCo_DH-like_C"/>
</dbReference>
<evidence type="ECO:0000259" key="6">
    <source>
        <dbReference type="Pfam" id="PF00441"/>
    </source>
</evidence>
<feature type="compositionally biased region" description="Polar residues" evidence="5">
    <location>
        <begin position="1"/>
        <end position="10"/>
    </location>
</feature>
<dbReference type="SUPFAM" id="SSF47203">
    <property type="entry name" value="Acyl-CoA dehydrogenase C-terminal domain-like"/>
    <property type="match status" value="1"/>
</dbReference>
<dbReference type="PROSITE" id="PS00073">
    <property type="entry name" value="ACYL_COA_DH_2"/>
    <property type="match status" value="1"/>
</dbReference>
<dbReference type="PANTHER" id="PTHR42707">
    <property type="entry name" value="ACYL-COA DEHYDROGENASE"/>
    <property type="match status" value="1"/>
</dbReference>
<evidence type="ECO:0000256" key="4">
    <source>
        <dbReference type="ARBA" id="ARBA00022827"/>
    </source>
</evidence>
<comment type="cofactor">
    <cofactor evidence="1">
        <name>FAD</name>
        <dbReference type="ChEBI" id="CHEBI:57692"/>
    </cofactor>
</comment>
<evidence type="ECO:0000256" key="2">
    <source>
        <dbReference type="ARBA" id="ARBA00009347"/>
    </source>
</evidence>
<sequence>MIESASSGATRTAAPHGTHEVFNQPAPYGGYNLLRRDHALREGLEREGASWAVPRLDALAADLADPEVIRHGYMANRYVPELHTHDNYGHRINEVQLHHSWHELMRLARRHEVHSLPWTRPQSGSHVARAASSVLMAQVESGTLCPLHMTYAGVPVLRNNPALAAQWEPRLTSTGYDPRYRPVEQKQGALIGMAMTEKQGGSDLRANTTVARPTLEEGVYELSGHKWFFSAPMVDCFLTVAHVEGSPGQISCFFVPFWLPDGTRNRFSIMRLKDKLGNRSNPSSEIEYNGTLAWRVGDEGKGIRTIIEMVSLTRLGCASISAGIMRQTLLRALHHTQQRSAFGAKLVDKPLMSNVLADLSLESEAATALVMRLAGSIDRAATDAHEARFSRVVTAITKYWLAKRASPSTFEALECHGGFGYIEDSMMPRFYREAPVQSVWEGSGNVICLDVLRAIDRDHEALEPVLREIELARGLDPHLDAVIAWLRAATGRREQMEGIARRLVEMMALGLQASLLLRFSPSYVSQAFCASRLGHDWGFAFGTLGTGVAFKKIIERAWAAEAG</sequence>
<dbReference type="Pfam" id="PF00441">
    <property type="entry name" value="Acyl-CoA_dh_1"/>
    <property type="match status" value="1"/>
</dbReference>
<comment type="caution">
    <text evidence="9">The sequence shown here is derived from an EMBL/GenBank/DDBJ whole genome shotgun (WGS) entry which is preliminary data.</text>
</comment>
<dbReference type="Pfam" id="PF18158">
    <property type="entry name" value="AidB_N"/>
    <property type="match status" value="1"/>
</dbReference>
<dbReference type="Gene3D" id="6.10.250.600">
    <property type="match status" value="1"/>
</dbReference>
<keyword evidence="4" id="KW-0274">FAD</keyword>
<accession>A0AAE3NA97</accession>
<comment type="similarity">
    <text evidence="2">Belongs to the acyl-CoA dehydrogenase family.</text>
</comment>
<dbReference type="PANTHER" id="PTHR42707:SF3">
    <property type="entry name" value="ACYL-COA DEHYDROGENASE AIDB-RELATED"/>
    <property type="match status" value="1"/>
</dbReference>
<feature type="domain" description="Acyl-CoA dehydrogenase/oxidase C-terminal" evidence="6">
    <location>
        <begin position="300"/>
        <end position="454"/>
    </location>
</feature>
<dbReference type="InterPro" id="IPR009100">
    <property type="entry name" value="AcylCoA_DH/oxidase_NM_dom_sf"/>
</dbReference>
<dbReference type="SUPFAM" id="SSF56645">
    <property type="entry name" value="Acyl-CoA dehydrogenase NM domain-like"/>
    <property type="match status" value="1"/>
</dbReference>
<evidence type="ECO:0000313" key="10">
    <source>
        <dbReference type="Proteomes" id="UP001212602"/>
    </source>
</evidence>
<dbReference type="RefSeq" id="WP_271427263.1">
    <property type="nucleotide sequence ID" value="NZ_JAQIPB010000002.1"/>
</dbReference>
<dbReference type="AlphaFoldDB" id="A0AAE3NA97"/>
<dbReference type="InterPro" id="IPR006091">
    <property type="entry name" value="Acyl-CoA_Oxase/DH_mid-dom"/>
</dbReference>
<evidence type="ECO:0000313" key="9">
    <source>
        <dbReference type="EMBL" id="MDA7416024.1"/>
    </source>
</evidence>
<dbReference type="Pfam" id="PF02770">
    <property type="entry name" value="Acyl-CoA_dh_M"/>
    <property type="match status" value="1"/>
</dbReference>
<dbReference type="InterPro" id="IPR041504">
    <property type="entry name" value="AidB_N"/>
</dbReference>
<dbReference type="Gene3D" id="1.20.140.10">
    <property type="entry name" value="Butyryl-CoA Dehydrogenase, subunit A, domain 3"/>
    <property type="match status" value="1"/>
</dbReference>
<evidence type="ECO:0000259" key="7">
    <source>
        <dbReference type="Pfam" id="PF02770"/>
    </source>
</evidence>
<keyword evidence="3" id="KW-0285">Flavoprotein</keyword>
<dbReference type="Gene3D" id="2.40.110.20">
    <property type="match status" value="1"/>
</dbReference>
<evidence type="ECO:0000256" key="3">
    <source>
        <dbReference type="ARBA" id="ARBA00022630"/>
    </source>
</evidence>
<dbReference type="InterPro" id="IPR006089">
    <property type="entry name" value="Acyl-CoA_DH_CS"/>
</dbReference>